<protein>
    <submittedName>
        <fullName evidence="9">Iron compound ABC uptake transporter membrane-spanning protein</fullName>
    </submittedName>
</protein>
<dbReference type="Pfam" id="PF01032">
    <property type="entry name" value="FecCD"/>
    <property type="match status" value="1"/>
</dbReference>
<dbReference type="SUPFAM" id="SSF81345">
    <property type="entry name" value="ABC transporter involved in vitamin B12 uptake, BtuC"/>
    <property type="match status" value="1"/>
</dbReference>
<dbReference type="Gene3D" id="1.10.3470.10">
    <property type="entry name" value="ABC transporter involved in vitamin B12 uptake, BtuC"/>
    <property type="match status" value="1"/>
</dbReference>
<evidence type="ECO:0000256" key="2">
    <source>
        <dbReference type="ARBA" id="ARBA00007935"/>
    </source>
</evidence>
<evidence type="ECO:0000256" key="4">
    <source>
        <dbReference type="ARBA" id="ARBA00022475"/>
    </source>
</evidence>
<proteinExistence type="inferred from homology"/>
<feature type="transmembrane region" description="Helical" evidence="8">
    <location>
        <begin position="142"/>
        <end position="168"/>
    </location>
</feature>
<feature type="transmembrane region" description="Helical" evidence="8">
    <location>
        <begin position="231"/>
        <end position="261"/>
    </location>
</feature>
<dbReference type="GO" id="GO:0033214">
    <property type="term" value="P:siderophore-iron import into cell"/>
    <property type="evidence" value="ECO:0007669"/>
    <property type="project" value="TreeGrafter"/>
</dbReference>
<feature type="transmembrane region" description="Helical" evidence="8">
    <location>
        <begin position="188"/>
        <end position="205"/>
    </location>
</feature>
<dbReference type="InterPro" id="IPR000522">
    <property type="entry name" value="ABC_transptr_permease_BtuC"/>
</dbReference>
<reference evidence="9 10" key="1">
    <citation type="journal article" date="2004" name="Nat. Biotechnol.">
        <title>Complete sequence and comparative genome analysis of the dairy bacterium Streptococcus thermophilus.</title>
        <authorList>
            <person name="Bolotin A."/>
            <person name="Quinquis B."/>
            <person name="Renault P."/>
            <person name="Sorokin A."/>
            <person name="Ehrlich S.D."/>
            <person name="Kulakauskas S."/>
            <person name="Lapidus A."/>
            <person name="Goltsman E."/>
            <person name="Mazur M."/>
            <person name="Pusch G.D."/>
            <person name="Fonstein M."/>
            <person name="Overbeek R."/>
            <person name="Kyprides N."/>
            <person name="Purnelle B."/>
            <person name="Prozzi D."/>
            <person name="Ngui K."/>
            <person name="Masuy D."/>
            <person name="Hancy F."/>
            <person name="Burteau S."/>
            <person name="Boutry M."/>
            <person name="Delcour J."/>
            <person name="Goffeau A."/>
            <person name="Hols P."/>
        </authorList>
    </citation>
    <scope>NUCLEOTIDE SEQUENCE [LARGE SCALE GENOMIC DNA]</scope>
    <source>
        <strain evidence="10">ATCC BAA-250 / LMG 18311</strain>
    </source>
</reference>
<dbReference type="HOGENOM" id="CLU_013016_3_0_9"/>
<comment type="similarity">
    <text evidence="2">Belongs to the binding-protein-dependent transport system permease family. FecCD subfamily.</text>
</comment>
<evidence type="ECO:0000256" key="5">
    <source>
        <dbReference type="ARBA" id="ARBA00022692"/>
    </source>
</evidence>
<dbReference type="eggNOG" id="COG4606">
    <property type="taxonomic scope" value="Bacteria"/>
</dbReference>
<feature type="transmembrane region" description="Helical" evidence="8">
    <location>
        <begin position="117"/>
        <end position="136"/>
    </location>
</feature>
<keyword evidence="10" id="KW-1185">Reference proteome</keyword>
<evidence type="ECO:0000313" key="10">
    <source>
        <dbReference type="Proteomes" id="UP000001170"/>
    </source>
</evidence>
<dbReference type="Proteomes" id="UP000001170">
    <property type="component" value="Chromosome"/>
</dbReference>
<feature type="transmembrane region" description="Helical" evidence="8">
    <location>
        <begin position="12"/>
        <end position="30"/>
    </location>
</feature>
<keyword evidence="5 8" id="KW-0812">Transmembrane</keyword>
<dbReference type="EMBL" id="CP000023">
    <property type="protein sequence ID" value="AAV60686.1"/>
    <property type="molecule type" value="Genomic_DNA"/>
</dbReference>
<dbReference type="PANTHER" id="PTHR30472">
    <property type="entry name" value="FERRIC ENTEROBACTIN TRANSPORT SYSTEM PERMEASE PROTEIN"/>
    <property type="match status" value="1"/>
</dbReference>
<keyword evidence="3" id="KW-0813">Transport</keyword>
<evidence type="ECO:0000256" key="8">
    <source>
        <dbReference type="SAM" id="Phobius"/>
    </source>
</evidence>
<evidence type="ECO:0000256" key="1">
    <source>
        <dbReference type="ARBA" id="ARBA00004651"/>
    </source>
</evidence>
<dbReference type="InterPro" id="IPR037294">
    <property type="entry name" value="ABC_BtuC-like"/>
</dbReference>
<dbReference type="AlphaFoldDB" id="Q5M4D4"/>
<evidence type="ECO:0000256" key="3">
    <source>
        <dbReference type="ARBA" id="ARBA00022448"/>
    </source>
</evidence>
<dbReference type="CDD" id="cd06550">
    <property type="entry name" value="TM_ABC_iron-siderophores_like"/>
    <property type="match status" value="1"/>
</dbReference>
<keyword evidence="6 8" id="KW-1133">Transmembrane helix</keyword>
<evidence type="ECO:0000256" key="6">
    <source>
        <dbReference type="ARBA" id="ARBA00022989"/>
    </source>
</evidence>
<dbReference type="GO" id="GO:0005886">
    <property type="term" value="C:plasma membrane"/>
    <property type="evidence" value="ECO:0007669"/>
    <property type="project" value="UniProtKB-SubCell"/>
</dbReference>
<dbReference type="STRING" id="264199.stu1028"/>
<sequence>MVIRRGCMKKKCILWVIVVLLIMLSLAIGSNRQFSLFGLFQGQHKSWELFWESRLPRTLAIILASSAISLSGLLMQTISQNPYAAPSTTGTTEAAQLGILSSLFFFGKATLFQKMSFAFISSLLFTSLFIQVIRRLKFKEKWVLPLVGLIYSGIIGSFAETIAFRFNLTQSMTSWNQGSFSMIQRHQYEWLFLLVFVLLVVRWYSNTFSIMALGEDTSRTLGLSYQTMETLALVLVSLTSAITMITVGALPFLGVIVPNLVRQFAGDFFKNTLSLVMLVGMILVLACDIVARLVIWPYEVSVSLILGVIGTLVFLMLIWKGKDA</sequence>
<feature type="transmembrane region" description="Helical" evidence="8">
    <location>
        <begin position="273"/>
        <end position="295"/>
    </location>
</feature>
<dbReference type="PANTHER" id="PTHR30472:SF27">
    <property type="entry name" value="PETROBACTIN IMPORT SYSTEM PERMEASE PROTEIN YCLN"/>
    <property type="match status" value="1"/>
</dbReference>
<keyword evidence="4" id="KW-1003">Cell membrane</keyword>
<dbReference type="KEGG" id="stl:stu1028"/>
<dbReference type="GO" id="GO:0022857">
    <property type="term" value="F:transmembrane transporter activity"/>
    <property type="evidence" value="ECO:0007669"/>
    <property type="project" value="InterPro"/>
</dbReference>
<accession>Q5M4D4</accession>
<comment type="subcellular location">
    <subcellularLocation>
        <location evidence="1">Cell membrane</location>
        <topology evidence="1">Multi-pass membrane protein</topology>
    </subcellularLocation>
</comment>
<evidence type="ECO:0000313" key="9">
    <source>
        <dbReference type="EMBL" id="AAV60686.1"/>
    </source>
</evidence>
<keyword evidence="7 8" id="KW-0472">Membrane</keyword>
<gene>
    <name evidence="9" type="primary">fatD</name>
    <name evidence="9" type="ordered locus">stu1028</name>
</gene>
<organism evidence="9 10">
    <name type="scientific">Streptococcus thermophilus (strain ATCC BAA-250 / LMG 18311)</name>
    <dbReference type="NCBI Taxonomy" id="264199"/>
    <lineage>
        <taxon>Bacteria</taxon>
        <taxon>Bacillati</taxon>
        <taxon>Bacillota</taxon>
        <taxon>Bacilli</taxon>
        <taxon>Lactobacillales</taxon>
        <taxon>Streptococcaceae</taxon>
        <taxon>Streptococcus</taxon>
    </lineage>
</organism>
<name>Q5M4D4_STRT2</name>
<evidence type="ECO:0000256" key="7">
    <source>
        <dbReference type="ARBA" id="ARBA00023136"/>
    </source>
</evidence>
<feature type="transmembrane region" description="Helical" evidence="8">
    <location>
        <begin position="301"/>
        <end position="319"/>
    </location>
</feature>